<reference evidence="2" key="1">
    <citation type="submission" date="2016-10" db="EMBL/GenBank/DDBJ databases">
        <authorList>
            <person name="Varghese N."/>
            <person name="Submissions S."/>
        </authorList>
    </citation>
    <scope>NUCLEOTIDE SEQUENCE [LARGE SCALE GENOMIC DNA]</scope>
    <source>
        <strain evidence="2">ATCC 25963</strain>
    </source>
</reference>
<dbReference type="EMBL" id="FOMX01000004">
    <property type="protein sequence ID" value="SFD75740.1"/>
    <property type="molecule type" value="Genomic_DNA"/>
</dbReference>
<keyword evidence="2" id="KW-1185">Reference proteome</keyword>
<gene>
    <name evidence="1" type="ORF">SAMN02745121_01402</name>
</gene>
<protein>
    <recommendedName>
        <fullName evidence="3">DUF1877 family protein</fullName>
    </recommendedName>
</protein>
<dbReference type="Pfam" id="PF08974">
    <property type="entry name" value="DUF1877"/>
    <property type="match status" value="1"/>
</dbReference>
<dbReference type="Gene3D" id="3.40.1760.10">
    <property type="entry name" value="YfbM-like super family"/>
    <property type="match status" value="1"/>
</dbReference>
<dbReference type="InterPro" id="IPR015068">
    <property type="entry name" value="DUF1877"/>
</dbReference>
<dbReference type="Proteomes" id="UP000199400">
    <property type="component" value="Unassembled WGS sequence"/>
</dbReference>
<dbReference type="InterPro" id="IPR035944">
    <property type="entry name" value="YfbM-like_sf"/>
</dbReference>
<accession>A0A1I1V5Y8</accession>
<evidence type="ECO:0000313" key="1">
    <source>
        <dbReference type="EMBL" id="SFD75740.1"/>
    </source>
</evidence>
<organism evidence="1 2">
    <name type="scientific">Nannocystis exedens</name>
    <dbReference type="NCBI Taxonomy" id="54"/>
    <lineage>
        <taxon>Bacteria</taxon>
        <taxon>Pseudomonadati</taxon>
        <taxon>Myxococcota</taxon>
        <taxon>Polyangia</taxon>
        <taxon>Nannocystales</taxon>
        <taxon>Nannocystaceae</taxon>
        <taxon>Nannocystis</taxon>
    </lineage>
</organism>
<name>A0A1I1V5Y8_9BACT</name>
<sequence>MAFGSPRPAAARALDAGREPADDASVMGVTASLTELTAEEIQACQEDPAALAAILADRSRPRCELDKAWAGLYFLFVEGDYRLEAAMLDEELTRKLGPYHVNFVRPYEMHKIADDFDREGRAGHLAQYYDPERMKGVYPDIWARDGKEALDYLLSFIPALREFTGAAANRKAGAVVVIG</sequence>
<evidence type="ECO:0008006" key="3">
    <source>
        <dbReference type="Google" id="ProtNLM"/>
    </source>
</evidence>
<dbReference type="STRING" id="54.SAMN02745121_01402"/>
<dbReference type="AlphaFoldDB" id="A0A1I1V5Y8"/>
<proteinExistence type="predicted"/>
<evidence type="ECO:0000313" key="2">
    <source>
        <dbReference type="Proteomes" id="UP000199400"/>
    </source>
</evidence>
<dbReference type="SUPFAM" id="SSF111069">
    <property type="entry name" value="Hypothetical protein yfbM"/>
    <property type="match status" value="1"/>
</dbReference>